<dbReference type="InterPro" id="IPR013108">
    <property type="entry name" value="Amidohydro_3"/>
</dbReference>
<reference evidence="2 3" key="1">
    <citation type="journal article" date="2016" name="Front. Microbiol.">
        <title>Genomic Resource of Rice Seed Associated Bacteria.</title>
        <authorList>
            <person name="Midha S."/>
            <person name="Bansal K."/>
            <person name="Sharma S."/>
            <person name="Kumar N."/>
            <person name="Patil P.P."/>
            <person name="Chaudhry V."/>
            <person name="Patil P.B."/>
        </authorList>
    </citation>
    <scope>NUCLEOTIDE SEQUENCE [LARGE SCALE GENOMIC DNA]</scope>
    <source>
        <strain evidence="2 3">NS331</strain>
    </source>
</reference>
<dbReference type="Proteomes" id="UP000072741">
    <property type="component" value="Unassembled WGS sequence"/>
</dbReference>
<dbReference type="RefSeq" id="WP_058642763.1">
    <property type="nucleotide sequence ID" value="NZ_LDSL01000095.1"/>
</dbReference>
<dbReference type="Gene3D" id="3.20.20.140">
    <property type="entry name" value="Metal-dependent hydrolases"/>
    <property type="match status" value="1"/>
</dbReference>
<dbReference type="SUPFAM" id="SSF51556">
    <property type="entry name" value="Metallo-dependent hydrolases"/>
    <property type="match status" value="1"/>
</dbReference>
<sequence>MTAHSTPAVLRHARLPAWLLAADWPHAGGRPDLARIELAQGRVRGVAPEDDRPVDADAWHLHGALVLPGLVDAHVHLDKTFTLARIPEVQPGLLGAIEASVADMARWTPDDVHARASQGLQWAWEAGTTLLRTHVNWSEIGPLPCAWPVLDRLAHDWADRLALQLVSLTKLDSFADPAAARTVAAQVKATGPHALMGGFVHSTNWNAQAMRHLLQAAQAHDLDVDLHVDEELHPDAEGLPGTARIARELGFAGRIVCGHVCALAAMPESRALAILDEVARAPITLVSLPITNLLLQDARTGRTPRQRGLTLVKEARARGIPLLFASDNVQDPFCPVGSYDPLEGMAAAVLAGQLDAPFDRWSDTLCRADFLARGTPGAPRLVDQPADLLIFPQADASAWPSRAGMRVVLRTGVAHGAPPAAFLPPRTAATA</sequence>
<evidence type="ECO:0000313" key="3">
    <source>
        <dbReference type="Proteomes" id="UP000072741"/>
    </source>
</evidence>
<dbReference type="AlphaFoldDB" id="A0A147GRH7"/>
<dbReference type="PANTHER" id="PTHR32027:SF0">
    <property type="entry name" value="CYTOSINE DEAMINASE"/>
    <property type="match status" value="1"/>
</dbReference>
<evidence type="ECO:0000259" key="1">
    <source>
        <dbReference type="Pfam" id="PF07969"/>
    </source>
</evidence>
<keyword evidence="2" id="KW-0378">Hydrolase</keyword>
<accession>A0A147GRH7</accession>
<feature type="domain" description="Amidohydrolase 3" evidence="1">
    <location>
        <begin position="177"/>
        <end position="349"/>
    </location>
</feature>
<keyword evidence="3" id="KW-1185">Reference proteome</keyword>
<dbReference type="GO" id="GO:0004131">
    <property type="term" value="F:cytosine deaminase activity"/>
    <property type="evidence" value="ECO:0007669"/>
    <property type="project" value="TreeGrafter"/>
</dbReference>
<dbReference type="Pfam" id="PF07969">
    <property type="entry name" value="Amidohydro_3"/>
    <property type="match status" value="1"/>
</dbReference>
<dbReference type="Gene3D" id="2.30.40.10">
    <property type="entry name" value="Urease, subunit C, domain 1"/>
    <property type="match status" value="1"/>
</dbReference>
<dbReference type="PANTHER" id="PTHR32027">
    <property type="entry name" value="CYTOSINE DEAMINASE"/>
    <property type="match status" value="1"/>
</dbReference>
<dbReference type="OrthoDB" id="9815027at2"/>
<protein>
    <submittedName>
        <fullName evidence="2">Amidohydrolase</fullName>
    </submittedName>
</protein>
<dbReference type="InterPro" id="IPR011059">
    <property type="entry name" value="Metal-dep_hydrolase_composite"/>
</dbReference>
<dbReference type="EMBL" id="LDSL01000095">
    <property type="protein sequence ID" value="KTT19199.1"/>
    <property type="molecule type" value="Genomic_DNA"/>
</dbReference>
<dbReference type="InterPro" id="IPR032466">
    <property type="entry name" value="Metal_Hydrolase"/>
</dbReference>
<proteinExistence type="predicted"/>
<dbReference type="PATRIC" id="fig|433924.3.peg.5153"/>
<dbReference type="GO" id="GO:0006209">
    <property type="term" value="P:cytosine catabolic process"/>
    <property type="evidence" value="ECO:0007669"/>
    <property type="project" value="TreeGrafter"/>
</dbReference>
<dbReference type="InterPro" id="IPR052349">
    <property type="entry name" value="Metallo-hydrolase_Enzymes"/>
</dbReference>
<organism evidence="2 3">
    <name type="scientific">Pseudacidovorax intermedius</name>
    <dbReference type="NCBI Taxonomy" id="433924"/>
    <lineage>
        <taxon>Bacteria</taxon>
        <taxon>Pseudomonadati</taxon>
        <taxon>Pseudomonadota</taxon>
        <taxon>Betaproteobacteria</taxon>
        <taxon>Burkholderiales</taxon>
        <taxon>Comamonadaceae</taxon>
        <taxon>Pseudacidovorax</taxon>
    </lineage>
</organism>
<gene>
    <name evidence="2" type="ORF">NS331_14930</name>
</gene>
<evidence type="ECO:0000313" key="2">
    <source>
        <dbReference type="EMBL" id="KTT19199.1"/>
    </source>
</evidence>
<name>A0A147GRH7_9BURK</name>
<dbReference type="GO" id="GO:0035888">
    <property type="term" value="F:isoguanine deaminase activity"/>
    <property type="evidence" value="ECO:0007669"/>
    <property type="project" value="TreeGrafter"/>
</dbReference>
<comment type="caution">
    <text evidence="2">The sequence shown here is derived from an EMBL/GenBank/DDBJ whole genome shotgun (WGS) entry which is preliminary data.</text>
</comment>